<dbReference type="Proteomes" id="UP000677305">
    <property type="component" value="Chromosome"/>
</dbReference>
<evidence type="ECO:0000313" key="2">
    <source>
        <dbReference type="Proteomes" id="UP000677305"/>
    </source>
</evidence>
<sequence length="98" mass="11496">MQLFTFFLEHPLVFIGYSASDLNIQSILSDIDEIVPNLFIVDYKENIIEDNTYPTEKLINLYDKKTIWINSVAAKDYDWIYEAFTNESAIERVNPKLL</sequence>
<dbReference type="RefSeq" id="WP_212691193.1">
    <property type="nucleotide sequence ID" value="NZ_CP058561.1"/>
</dbReference>
<reference evidence="1 2" key="1">
    <citation type="submission" date="2020-07" db="EMBL/GenBank/DDBJ databases">
        <title>Vallitalea guaymasensis genome.</title>
        <authorList>
            <person name="Postec A."/>
        </authorList>
    </citation>
    <scope>NUCLEOTIDE SEQUENCE [LARGE SCALE GENOMIC DNA]</scope>
    <source>
        <strain evidence="1 2">Ra1766G1</strain>
    </source>
</reference>
<dbReference type="AlphaFoldDB" id="A0A8J8MDW7"/>
<protein>
    <recommendedName>
        <fullName evidence="3">SIR2-like domain-containing protein</fullName>
    </recommendedName>
</protein>
<organism evidence="1 2">
    <name type="scientific">Vallitalea guaymasensis</name>
    <dbReference type="NCBI Taxonomy" id="1185412"/>
    <lineage>
        <taxon>Bacteria</taxon>
        <taxon>Bacillati</taxon>
        <taxon>Bacillota</taxon>
        <taxon>Clostridia</taxon>
        <taxon>Lachnospirales</taxon>
        <taxon>Vallitaleaceae</taxon>
        <taxon>Vallitalea</taxon>
    </lineage>
</organism>
<evidence type="ECO:0000313" key="1">
    <source>
        <dbReference type="EMBL" id="QUH31116.1"/>
    </source>
</evidence>
<proteinExistence type="predicted"/>
<name>A0A8J8MDW7_9FIRM</name>
<accession>A0A8J8MDW7</accession>
<evidence type="ECO:0008006" key="3">
    <source>
        <dbReference type="Google" id="ProtNLM"/>
    </source>
</evidence>
<dbReference type="KEGG" id="vgu:HYG85_20200"/>
<gene>
    <name evidence="1" type="ORF">HYG85_20200</name>
</gene>
<dbReference type="EMBL" id="CP058561">
    <property type="protein sequence ID" value="QUH31116.1"/>
    <property type="molecule type" value="Genomic_DNA"/>
</dbReference>
<keyword evidence="2" id="KW-1185">Reference proteome</keyword>